<dbReference type="HOGENOM" id="CLU_3115025_0_0_11"/>
<sequence>MIHVCSHRPPLASSFDRRSAAGTTVSGMSADISIPVLPENRRQRIKKPAR</sequence>
<reference evidence="1 2" key="2">
    <citation type="submission" date="2007-05" db="EMBL/GenBank/DDBJ databases">
        <title>Draft genome sequence of Bifidobacterium adolescentis (L2-32).</title>
        <authorList>
            <person name="Sudarsanam P."/>
            <person name="Ley R."/>
            <person name="Guruge J."/>
            <person name="Turnbaugh P.J."/>
            <person name="Mahowald M."/>
            <person name="Liep D."/>
            <person name="Gordon J."/>
        </authorList>
    </citation>
    <scope>NUCLEOTIDE SEQUENCE [LARGE SCALE GENOMIC DNA]</scope>
    <source>
        <strain evidence="1 2">L2-32</strain>
    </source>
</reference>
<evidence type="ECO:0000313" key="2">
    <source>
        <dbReference type="Proteomes" id="UP000003773"/>
    </source>
</evidence>
<name>A7A784_BIFAD</name>
<dbReference type="AlphaFoldDB" id="A7A784"/>
<dbReference type="Proteomes" id="UP000003773">
    <property type="component" value="Unassembled WGS sequence"/>
</dbReference>
<organism evidence="1 2">
    <name type="scientific">Bifidobacterium adolescentis L2-32</name>
    <dbReference type="NCBI Taxonomy" id="411481"/>
    <lineage>
        <taxon>Bacteria</taxon>
        <taxon>Bacillati</taxon>
        <taxon>Actinomycetota</taxon>
        <taxon>Actinomycetes</taxon>
        <taxon>Bifidobacteriales</taxon>
        <taxon>Bifidobacteriaceae</taxon>
        <taxon>Bifidobacterium</taxon>
    </lineage>
</organism>
<comment type="caution">
    <text evidence="1">The sequence shown here is derived from an EMBL/GenBank/DDBJ whole genome shotgun (WGS) entry which is preliminary data.</text>
</comment>
<gene>
    <name evidence="1" type="ORF">BIFADO_01719</name>
</gene>
<dbReference type="EMBL" id="AAXD02000052">
    <property type="protein sequence ID" value="EDN82666.1"/>
    <property type="molecule type" value="Genomic_DNA"/>
</dbReference>
<evidence type="ECO:0000313" key="1">
    <source>
        <dbReference type="EMBL" id="EDN82666.1"/>
    </source>
</evidence>
<proteinExistence type="predicted"/>
<accession>A7A784</accession>
<reference evidence="1 2" key="1">
    <citation type="submission" date="2007-04" db="EMBL/GenBank/DDBJ databases">
        <authorList>
            <person name="Fulton L."/>
            <person name="Clifton S."/>
            <person name="Fulton B."/>
            <person name="Xu J."/>
            <person name="Minx P."/>
            <person name="Pepin K.H."/>
            <person name="Johnson M."/>
            <person name="Thiruvilangam P."/>
            <person name="Bhonagiri V."/>
            <person name="Nash W.E."/>
            <person name="Mardis E.R."/>
            <person name="Wilson R.K."/>
        </authorList>
    </citation>
    <scope>NUCLEOTIDE SEQUENCE [LARGE SCALE GENOMIC DNA]</scope>
    <source>
        <strain evidence="1 2">L2-32</strain>
    </source>
</reference>
<protein>
    <submittedName>
        <fullName evidence="1">Uncharacterized protein</fullName>
    </submittedName>
</protein>